<protein>
    <submittedName>
        <fullName evidence="2">Uncharacterized protein</fullName>
    </submittedName>
</protein>
<feature type="compositionally biased region" description="Low complexity" evidence="1">
    <location>
        <begin position="286"/>
        <end position="302"/>
    </location>
</feature>
<name>A0A0F8BN72_CERFI</name>
<feature type="compositionally biased region" description="Polar residues" evidence="1">
    <location>
        <begin position="48"/>
        <end position="69"/>
    </location>
</feature>
<keyword evidence="3" id="KW-1185">Reference proteome</keyword>
<sequence length="434" mass="45649">MGRKPAPKPLSLADTREKYSVHREAVSRHQYQNQHQHQHQHQHQQHYGPSQSQTQYQSNISYPSLSGVSSEEKTSVFILPQTPVSPFTFSPKLTSPTRSISDHYDASPPPPSPPPASAVAATAVVTSAGQSLSQSIHAYSPRTSITTSPRSSTSHNLSDRHRGPPPVSMANTTGRPPIGAPETLPSSPSAKIGATPKNTGAAASGKRIPLRVSTQTATQPHKAGGDNYQPLVSAFSSTSLNTPRSASTTAGAFASPISQYASAHSDAFDFASGRKNSSSQAARGNASGPATPASSGAGAGPSFHSNSTLLSRHGKGDLSSAGGFKSSNGAKSGPTSPLTLPMSASGSLYSPAGSNGQRPYTPAHSDHGADSRNSDLEKAAEMYRGISAAMRYESQDLFVGSHCRPQLLAEKVMRQRTKDSQEREEMFRLSDKAV</sequence>
<dbReference type="Proteomes" id="UP000034841">
    <property type="component" value="Unassembled WGS sequence"/>
</dbReference>
<feature type="compositionally biased region" description="Basic and acidic residues" evidence="1">
    <location>
        <begin position="14"/>
        <end position="27"/>
    </location>
</feature>
<feature type="compositionally biased region" description="Low complexity" evidence="1">
    <location>
        <begin position="140"/>
        <end position="154"/>
    </location>
</feature>
<evidence type="ECO:0000313" key="3">
    <source>
        <dbReference type="Proteomes" id="UP000034841"/>
    </source>
</evidence>
<comment type="caution">
    <text evidence="2">The sequence shown here is derived from an EMBL/GenBank/DDBJ whole genome shotgun (WGS) entry which is preliminary data.</text>
</comment>
<proteinExistence type="predicted"/>
<feature type="compositionally biased region" description="Polar residues" evidence="1">
    <location>
        <begin position="82"/>
        <end position="99"/>
    </location>
</feature>
<feature type="region of interest" description="Disordered" evidence="1">
    <location>
        <begin position="414"/>
        <end position="434"/>
    </location>
</feature>
<feature type="compositionally biased region" description="Polar residues" evidence="1">
    <location>
        <begin position="325"/>
        <end position="358"/>
    </location>
</feature>
<feature type="region of interest" description="Disordered" evidence="1">
    <location>
        <begin position="270"/>
        <end position="372"/>
    </location>
</feature>
<dbReference type="EMBL" id="LBBL01000194">
    <property type="protein sequence ID" value="KKF93978.1"/>
    <property type="molecule type" value="Genomic_DNA"/>
</dbReference>
<reference evidence="2 3" key="1">
    <citation type="submission" date="2015-04" db="EMBL/GenBank/DDBJ databases">
        <title>Genome sequence of Ceratocystis platani, a major pathogen of plane trees.</title>
        <authorList>
            <person name="Belbahri L."/>
        </authorList>
    </citation>
    <scope>NUCLEOTIDE SEQUENCE [LARGE SCALE GENOMIC DNA]</scope>
    <source>
        <strain evidence="2 3">CFO</strain>
    </source>
</reference>
<feature type="compositionally biased region" description="Low complexity" evidence="1">
    <location>
        <begin position="117"/>
        <end position="128"/>
    </location>
</feature>
<evidence type="ECO:0000256" key="1">
    <source>
        <dbReference type="SAM" id="MobiDB-lite"/>
    </source>
</evidence>
<gene>
    <name evidence="2" type="ORF">CFO_g3673</name>
</gene>
<evidence type="ECO:0000313" key="2">
    <source>
        <dbReference type="EMBL" id="KKF93978.1"/>
    </source>
</evidence>
<dbReference type="AlphaFoldDB" id="A0A0F8BN72"/>
<feature type="compositionally biased region" description="Polar residues" evidence="1">
    <location>
        <begin position="234"/>
        <end position="249"/>
    </location>
</feature>
<feature type="region of interest" description="Disordered" evidence="1">
    <location>
        <begin position="1"/>
        <end position="249"/>
    </location>
</feature>
<organism evidence="2 3">
    <name type="scientific">Ceratocystis fimbriata f. sp. platani</name>
    <dbReference type="NCBI Taxonomy" id="88771"/>
    <lineage>
        <taxon>Eukaryota</taxon>
        <taxon>Fungi</taxon>
        <taxon>Dikarya</taxon>
        <taxon>Ascomycota</taxon>
        <taxon>Pezizomycotina</taxon>
        <taxon>Sordariomycetes</taxon>
        <taxon>Hypocreomycetidae</taxon>
        <taxon>Microascales</taxon>
        <taxon>Ceratocystidaceae</taxon>
        <taxon>Ceratocystis</taxon>
    </lineage>
</organism>
<accession>A0A0F8BN72</accession>
<feature type="compositionally biased region" description="Pro residues" evidence="1">
    <location>
        <begin position="107"/>
        <end position="116"/>
    </location>
</feature>